<evidence type="ECO:0000313" key="4">
    <source>
        <dbReference type="Proteomes" id="UP000019246"/>
    </source>
</evidence>
<evidence type="ECO:0000259" key="2">
    <source>
        <dbReference type="Pfam" id="PF02894"/>
    </source>
</evidence>
<dbReference type="EMBL" id="AOCG01000003">
    <property type="protein sequence ID" value="EUJ21073.1"/>
    <property type="molecule type" value="Genomic_DNA"/>
</dbReference>
<dbReference type="STRING" id="1265818.MAQA_03836"/>
<dbReference type="PATRIC" id="fig|1265818.5.peg.769"/>
<dbReference type="Gene3D" id="3.30.360.10">
    <property type="entry name" value="Dihydrodipicolinate Reductase, domain 2"/>
    <property type="match status" value="1"/>
</dbReference>
<name>W7BM82_9LIST</name>
<gene>
    <name evidence="3" type="ORF">MAQA_03836</name>
</gene>
<sequence length="74" mass="8396">MTIFDDKGVRRPCSEHFPERFKQAFINELTEFARCIREGDKPDVTANDGLESTKIALACTRSFETGELVALEDE</sequence>
<dbReference type="RefSeq" id="WP_338151605.1">
    <property type="nucleotide sequence ID" value="NZ_AOCG01000003.1"/>
</dbReference>
<dbReference type="AlphaFoldDB" id="W7BM82"/>
<keyword evidence="4" id="KW-1185">Reference proteome</keyword>
<dbReference type="Pfam" id="PF02894">
    <property type="entry name" value="GFO_IDH_MocA_C"/>
    <property type="match status" value="1"/>
</dbReference>
<evidence type="ECO:0000313" key="3">
    <source>
        <dbReference type="EMBL" id="EUJ21073.1"/>
    </source>
</evidence>
<evidence type="ECO:0000256" key="1">
    <source>
        <dbReference type="ARBA" id="ARBA00010928"/>
    </source>
</evidence>
<organism evidence="3 4">
    <name type="scientific">Listeria aquatica FSL S10-1188</name>
    <dbReference type="NCBI Taxonomy" id="1265818"/>
    <lineage>
        <taxon>Bacteria</taxon>
        <taxon>Bacillati</taxon>
        <taxon>Bacillota</taxon>
        <taxon>Bacilli</taxon>
        <taxon>Bacillales</taxon>
        <taxon>Listeriaceae</taxon>
        <taxon>Listeria</taxon>
    </lineage>
</organism>
<dbReference type="InterPro" id="IPR004104">
    <property type="entry name" value="Gfo/Idh/MocA-like_OxRdtase_C"/>
</dbReference>
<accession>W7BM82</accession>
<comment type="caution">
    <text evidence="3">The sequence shown here is derived from an EMBL/GenBank/DDBJ whole genome shotgun (WGS) entry which is preliminary data.</text>
</comment>
<protein>
    <submittedName>
        <fullName evidence="3">Inositol 2-dehydrogenase</fullName>
    </submittedName>
</protein>
<proteinExistence type="inferred from homology"/>
<reference evidence="3 4" key="1">
    <citation type="journal article" date="2014" name="Int. J. Syst. Evol. Microbiol.">
        <title>Listeria floridensis sp. nov., Listeria aquatica sp. nov., Listeria cornellensis sp. nov., Listeria riparia sp. nov. and Listeria grandensis sp. nov., from agricultural and natural environments.</title>
        <authorList>
            <person name="den Bakker H.C."/>
            <person name="Warchocki S."/>
            <person name="Wright E.M."/>
            <person name="Allred A.F."/>
            <person name="Ahlstrom C."/>
            <person name="Manuel C.S."/>
            <person name="Stasiewicz M.J."/>
            <person name="Burrell A."/>
            <person name="Roof S."/>
            <person name="Strawn L."/>
            <person name="Fortes E.D."/>
            <person name="Nightingale K.K."/>
            <person name="Kephart D."/>
            <person name="Wiedmann M."/>
        </authorList>
    </citation>
    <scope>NUCLEOTIDE SEQUENCE [LARGE SCALE GENOMIC DNA]</scope>
    <source>
        <strain evidence="3 4">FSL S10-1188</strain>
    </source>
</reference>
<dbReference type="Proteomes" id="UP000019246">
    <property type="component" value="Unassembled WGS sequence"/>
</dbReference>
<comment type="similarity">
    <text evidence="1">Belongs to the Gfo/Idh/MocA family.</text>
</comment>
<feature type="domain" description="Gfo/Idh/MocA-like oxidoreductase C-terminal" evidence="2">
    <location>
        <begin position="15"/>
        <end position="71"/>
    </location>
</feature>